<evidence type="ECO:0000313" key="2">
    <source>
        <dbReference type="EMBL" id="CAI9585820.1"/>
    </source>
</evidence>
<reference evidence="2" key="1">
    <citation type="submission" date="2023-05" db="EMBL/GenBank/DDBJ databases">
        <authorList>
            <person name="Stuckert A."/>
        </authorList>
    </citation>
    <scope>NUCLEOTIDE SEQUENCE</scope>
</reference>
<dbReference type="PANTHER" id="PTHR36128:SF1">
    <property type="entry name" value="COILED-COIL DOMAIN-CONTAINING PROTEIN 117"/>
    <property type="match status" value="1"/>
</dbReference>
<dbReference type="PANTHER" id="PTHR36128">
    <property type="entry name" value="COILED-COIL DOMAIN-CONTAINING PROTEIN 117"/>
    <property type="match status" value="1"/>
</dbReference>
<name>A0ABN9ELU7_9NEOB</name>
<comment type="caution">
    <text evidence="2">The sequence shown here is derived from an EMBL/GenBank/DDBJ whole genome shotgun (WGS) entry which is preliminary data.</text>
</comment>
<dbReference type="Proteomes" id="UP001162483">
    <property type="component" value="Unassembled WGS sequence"/>
</dbReference>
<dbReference type="Pfam" id="PF15810">
    <property type="entry name" value="CCDC117"/>
    <property type="match status" value="1"/>
</dbReference>
<evidence type="ECO:0000256" key="1">
    <source>
        <dbReference type="SAM" id="MobiDB-lite"/>
    </source>
</evidence>
<sequence>MAAINRAFSSIPLYRMEYHQPDPFLQRTNASGIVNSPFLDTPGNEHNQMNSIPIGTGLGNNGSCFNMYSPFLSNPVTGGEIMGTFLGNALPVQNAGMTHVIAQTCTGPSSRIRKKHRRDQDVFDCPSKRRKLCAPPVHEGCQTPTTYTRDELQSCWRPSHSQDMQEAVAPLLCVPSSEMQATLTEGMDETTVESQSDTALRRIRDIESRLVIEEEEDGEEEENKNDHLPTLVMSDVLVESLKKGLDESLTRKIVDSMNRPSMELVLWKPQPEFLIDKLQSFTSSHKEEAEASKQDTPKTPFLRQVDPLEEDKSNILNLDCDNDPLWGREEEEMEL</sequence>
<evidence type="ECO:0008006" key="4">
    <source>
        <dbReference type="Google" id="ProtNLM"/>
    </source>
</evidence>
<accession>A0ABN9ELU7</accession>
<proteinExistence type="predicted"/>
<dbReference type="EMBL" id="CATNWA010015691">
    <property type="protein sequence ID" value="CAI9585820.1"/>
    <property type="molecule type" value="Genomic_DNA"/>
</dbReference>
<feature type="region of interest" description="Disordered" evidence="1">
    <location>
        <begin position="313"/>
        <end position="335"/>
    </location>
</feature>
<organism evidence="2 3">
    <name type="scientific">Staurois parvus</name>
    <dbReference type="NCBI Taxonomy" id="386267"/>
    <lineage>
        <taxon>Eukaryota</taxon>
        <taxon>Metazoa</taxon>
        <taxon>Chordata</taxon>
        <taxon>Craniata</taxon>
        <taxon>Vertebrata</taxon>
        <taxon>Euteleostomi</taxon>
        <taxon>Amphibia</taxon>
        <taxon>Batrachia</taxon>
        <taxon>Anura</taxon>
        <taxon>Neobatrachia</taxon>
        <taxon>Ranoidea</taxon>
        <taxon>Ranidae</taxon>
        <taxon>Staurois</taxon>
    </lineage>
</organism>
<protein>
    <recommendedName>
        <fullName evidence="4">Coiled-coil domain-containing protein 117</fullName>
    </recommendedName>
</protein>
<gene>
    <name evidence="2" type="ORF">SPARVUS_LOCUS10274951</name>
</gene>
<keyword evidence="3" id="KW-1185">Reference proteome</keyword>
<evidence type="ECO:0000313" key="3">
    <source>
        <dbReference type="Proteomes" id="UP001162483"/>
    </source>
</evidence>
<dbReference type="InterPro" id="IPR031630">
    <property type="entry name" value="CCDC117"/>
</dbReference>